<name>A0ABC9VSI4_GRUJA</name>
<comment type="caution">
    <text evidence="1">The sequence shown here is derived from an EMBL/GenBank/DDBJ whole genome shotgun (WGS) entry which is preliminary data.</text>
</comment>
<organism evidence="1 2">
    <name type="scientific">Grus japonensis</name>
    <name type="common">Japanese crane</name>
    <name type="synonym">Red-crowned crane</name>
    <dbReference type="NCBI Taxonomy" id="30415"/>
    <lineage>
        <taxon>Eukaryota</taxon>
        <taxon>Metazoa</taxon>
        <taxon>Chordata</taxon>
        <taxon>Craniata</taxon>
        <taxon>Vertebrata</taxon>
        <taxon>Euteleostomi</taxon>
        <taxon>Archelosauria</taxon>
        <taxon>Archosauria</taxon>
        <taxon>Dinosauria</taxon>
        <taxon>Saurischia</taxon>
        <taxon>Theropoda</taxon>
        <taxon>Coelurosauria</taxon>
        <taxon>Aves</taxon>
        <taxon>Neognathae</taxon>
        <taxon>Neoaves</taxon>
        <taxon>Gruiformes</taxon>
        <taxon>Gruidae</taxon>
        <taxon>Grus</taxon>
    </lineage>
</organism>
<proteinExistence type="predicted"/>
<accession>A0ABC9VSI4</accession>
<sequence length="83" mass="9020">MGKSCLTNPTTFYDEMPGVADEGRAVVIVNFDFSKAFDTVSSKILKGKLMKYKLDVQAVKWIENWLKVTSGCTPGVNTGSSPA</sequence>
<reference evidence="1 2" key="1">
    <citation type="submission" date="2024-06" db="EMBL/GenBank/DDBJ databases">
        <title>The draft genome of Grus japonensis, version 3.</title>
        <authorList>
            <person name="Nabeshima K."/>
            <person name="Suzuki S."/>
            <person name="Onuma M."/>
        </authorList>
    </citation>
    <scope>NUCLEOTIDE SEQUENCE [LARGE SCALE GENOMIC DNA]</scope>
    <source>
        <strain evidence="1 2">451A</strain>
    </source>
</reference>
<evidence type="ECO:0000313" key="2">
    <source>
        <dbReference type="Proteomes" id="UP001623348"/>
    </source>
</evidence>
<protein>
    <submittedName>
        <fullName evidence="1">Mitochondrial enolase superfamily member 1</fullName>
    </submittedName>
</protein>
<dbReference type="Proteomes" id="UP001623348">
    <property type="component" value="Unassembled WGS sequence"/>
</dbReference>
<dbReference type="EMBL" id="BAAFJT010000001">
    <property type="protein sequence ID" value="GAB0176411.1"/>
    <property type="molecule type" value="Genomic_DNA"/>
</dbReference>
<keyword evidence="2" id="KW-1185">Reference proteome</keyword>
<evidence type="ECO:0000313" key="1">
    <source>
        <dbReference type="EMBL" id="GAB0176411.1"/>
    </source>
</evidence>
<dbReference type="AlphaFoldDB" id="A0ABC9VSI4"/>
<gene>
    <name evidence="1" type="ORF">GRJ2_000106300</name>
</gene>